<dbReference type="SUPFAM" id="SSF57716">
    <property type="entry name" value="Glucocorticoid receptor-like (DNA-binding domain)"/>
    <property type="match status" value="1"/>
</dbReference>
<feature type="binding site" evidence="1">
    <location>
        <position position="79"/>
    </location>
    <ligand>
        <name>Zn(2+)</name>
        <dbReference type="ChEBI" id="CHEBI:29105"/>
    </ligand>
</feature>
<evidence type="ECO:0000313" key="3">
    <source>
        <dbReference type="EMBL" id="KAJ8974205.1"/>
    </source>
</evidence>
<keyword evidence="1" id="KW-0863">Zinc-finger</keyword>
<keyword evidence="4" id="KW-1185">Reference proteome</keyword>
<evidence type="ECO:0000259" key="2">
    <source>
        <dbReference type="PROSITE" id="PS51915"/>
    </source>
</evidence>
<accession>A0ABQ9J8C0</accession>
<dbReference type="SMART" id="SM00868">
    <property type="entry name" value="zf-AD"/>
    <property type="match status" value="1"/>
</dbReference>
<keyword evidence="1" id="KW-0862">Zinc</keyword>
<name>A0ABQ9J8C0_9CUCU</name>
<feature type="domain" description="ZAD" evidence="2">
    <location>
        <begin position="34"/>
        <end position="103"/>
    </location>
</feature>
<proteinExistence type="predicted"/>
<evidence type="ECO:0000313" key="4">
    <source>
        <dbReference type="Proteomes" id="UP001162164"/>
    </source>
</evidence>
<gene>
    <name evidence="3" type="ORF">NQ317_000838</name>
</gene>
<evidence type="ECO:0000256" key="1">
    <source>
        <dbReference type="PROSITE-ProRule" id="PRU01263"/>
    </source>
</evidence>
<dbReference type="EMBL" id="JAPWTJ010001036">
    <property type="protein sequence ID" value="KAJ8974205.1"/>
    <property type="molecule type" value="Genomic_DNA"/>
</dbReference>
<feature type="non-terminal residue" evidence="3">
    <location>
        <position position="166"/>
    </location>
</feature>
<keyword evidence="1" id="KW-0479">Metal-binding</keyword>
<reference evidence="3" key="1">
    <citation type="journal article" date="2023" name="Insect Mol. Biol.">
        <title>Genome sequencing provides insights into the evolution of gene families encoding plant cell wall-degrading enzymes in longhorned beetles.</title>
        <authorList>
            <person name="Shin N.R."/>
            <person name="Okamura Y."/>
            <person name="Kirsch R."/>
            <person name="Pauchet Y."/>
        </authorList>
    </citation>
    <scope>NUCLEOTIDE SEQUENCE</scope>
    <source>
        <strain evidence="3">MMC_N1</strain>
    </source>
</reference>
<comment type="caution">
    <text evidence="3">The sequence shown here is derived from an EMBL/GenBank/DDBJ whole genome shotgun (WGS) entry which is preliminary data.</text>
</comment>
<protein>
    <recommendedName>
        <fullName evidence="2">ZAD domain-containing protein</fullName>
    </recommendedName>
</protein>
<feature type="binding site" evidence="1">
    <location>
        <position position="39"/>
    </location>
    <ligand>
        <name>Zn(2+)</name>
        <dbReference type="ChEBI" id="CHEBI:29105"/>
    </ligand>
</feature>
<dbReference type="PROSITE" id="PS51915">
    <property type="entry name" value="ZAD"/>
    <property type="match status" value="1"/>
</dbReference>
<dbReference type="Proteomes" id="UP001162164">
    <property type="component" value="Unassembled WGS sequence"/>
</dbReference>
<organism evidence="3 4">
    <name type="scientific">Molorchus minor</name>
    <dbReference type="NCBI Taxonomy" id="1323400"/>
    <lineage>
        <taxon>Eukaryota</taxon>
        <taxon>Metazoa</taxon>
        <taxon>Ecdysozoa</taxon>
        <taxon>Arthropoda</taxon>
        <taxon>Hexapoda</taxon>
        <taxon>Insecta</taxon>
        <taxon>Pterygota</taxon>
        <taxon>Neoptera</taxon>
        <taxon>Endopterygota</taxon>
        <taxon>Coleoptera</taxon>
        <taxon>Polyphaga</taxon>
        <taxon>Cucujiformia</taxon>
        <taxon>Chrysomeloidea</taxon>
        <taxon>Cerambycidae</taxon>
        <taxon>Lamiinae</taxon>
        <taxon>Monochamini</taxon>
        <taxon>Molorchus</taxon>
    </lineage>
</organism>
<sequence>MVKSEKQEEFVWFYDPFEVFTNSSTYKIMQNTKDICRLCFTALDSGFELIGDYMKGIFEVLLLNVNLSVSENPIICEKCAELAQRAFTFKNRCISTEEIILSYAVAKDVTSLDMKWIYHMKMASEVTEENNVCRFCMTCIGEGNYLLLENIKCLPEGKLEEFLPEI</sequence>
<feature type="binding site" evidence="1">
    <location>
        <position position="76"/>
    </location>
    <ligand>
        <name>Zn(2+)</name>
        <dbReference type="ChEBI" id="CHEBI:29105"/>
    </ligand>
</feature>
<feature type="binding site" evidence="1">
    <location>
        <position position="36"/>
    </location>
    <ligand>
        <name>Zn(2+)</name>
        <dbReference type="ChEBI" id="CHEBI:29105"/>
    </ligand>
</feature>
<dbReference type="InterPro" id="IPR012934">
    <property type="entry name" value="Znf_AD"/>
</dbReference>